<dbReference type="InterPro" id="IPR027417">
    <property type="entry name" value="P-loop_NTPase"/>
</dbReference>
<proteinExistence type="predicted"/>
<dbReference type="Pfam" id="PF22688">
    <property type="entry name" value="Hda_lid"/>
    <property type="match status" value="1"/>
</dbReference>
<evidence type="ECO:0000313" key="3">
    <source>
        <dbReference type="Proteomes" id="UP000463939"/>
    </source>
</evidence>
<protein>
    <submittedName>
        <fullName evidence="2">DnaA regulatory inactivator Hda</fullName>
    </submittedName>
</protein>
<dbReference type="Proteomes" id="UP000463939">
    <property type="component" value="Chromosome"/>
</dbReference>
<dbReference type="InterPro" id="IPR017788">
    <property type="entry name" value="Hda"/>
</dbReference>
<sequence length="221" mass="24212">MQQLILDIIDPPAPSFANFVTASNAELISTLTNLVALTGVSPQCYLWGATGSGKTHLLHACVQAVLSHGVPARYFDAGSFTLADTADLAFVAIDNVEQLDADRQIHLFNLINQIRDGQGRLVTAGNVAPMQLPLRNDVTTRLGWDAVYQIHPLSDADKRYALSKHAEARGFNLQAQVADYLINHWRRDLPSLMAALDSLDKYSLQTQRAITVPLLKEILPA</sequence>
<dbReference type="Gene3D" id="1.10.8.60">
    <property type="match status" value="1"/>
</dbReference>
<dbReference type="KEGG" id="sniv:SFSGTM_01660"/>
<dbReference type="NCBIfam" id="TIGR03420">
    <property type="entry name" value="DnaA_homol_Hda"/>
    <property type="match status" value="1"/>
</dbReference>
<gene>
    <name evidence="2" type="ORF">SFSGTM_01660</name>
</gene>
<feature type="domain" description="Hda lid" evidence="1">
    <location>
        <begin position="155"/>
        <end position="219"/>
    </location>
</feature>
<keyword evidence="3" id="KW-1185">Reference proteome</keyword>
<evidence type="ECO:0000313" key="2">
    <source>
        <dbReference type="EMBL" id="BBO99457.1"/>
    </source>
</evidence>
<dbReference type="EMBL" id="AP021881">
    <property type="protein sequence ID" value="BBO99457.1"/>
    <property type="molecule type" value="Genomic_DNA"/>
</dbReference>
<dbReference type="GO" id="GO:0005886">
    <property type="term" value="C:plasma membrane"/>
    <property type="evidence" value="ECO:0007669"/>
    <property type="project" value="TreeGrafter"/>
</dbReference>
<name>A0A809RZ25_9PROT</name>
<dbReference type="RefSeq" id="WP_162083511.1">
    <property type="nucleotide sequence ID" value="NZ_AP021881.1"/>
</dbReference>
<dbReference type="PANTHER" id="PTHR30050">
    <property type="entry name" value="CHROMOSOMAL REPLICATION INITIATOR PROTEIN DNAA"/>
    <property type="match status" value="1"/>
</dbReference>
<evidence type="ECO:0000259" key="1">
    <source>
        <dbReference type="Pfam" id="PF22688"/>
    </source>
</evidence>
<dbReference type="Gene3D" id="3.40.50.300">
    <property type="entry name" value="P-loop containing nucleotide triphosphate hydrolases"/>
    <property type="match status" value="1"/>
</dbReference>
<dbReference type="SUPFAM" id="SSF52540">
    <property type="entry name" value="P-loop containing nucleoside triphosphate hydrolases"/>
    <property type="match status" value="1"/>
</dbReference>
<dbReference type="GO" id="GO:0003688">
    <property type="term" value="F:DNA replication origin binding"/>
    <property type="evidence" value="ECO:0007669"/>
    <property type="project" value="TreeGrafter"/>
</dbReference>
<reference evidence="3" key="1">
    <citation type="submission" date="2019-11" db="EMBL/GenBank/DDBJ databases">
        <title>Isolation and characterization of a novel species in the genus Sulfuriferula.</title>
        <authorList>
            <person name="Mochizuki J."/>
            <person name="Kojima H."/>
            <person name="Fukui M."/>
        </authorList>
    </citation>
    <scope>NUCLEOTIDE SEQUENCE [LARGE SCALE GENOMIC DNA]</scope>
    <source>
        <strain evidence="3">SGTM</strain>
    </source>
</reference>
<dbReference type="PANTHER" id="PTHR30050:SF5">
    <property type="entry name" value="DNAA REGULATORY INACTIVATOR HDA"/>
    <property type="match status" value="1"/>
</dbReference>
<organism evidence="2 3">
    <name type="scientific">Sulfuriferula nivalis</name>
    <dbReference type="NCBI Taxonomy" id="2675298"/>
    <lineage>
        <taxon>Bacteria</taxon>
        <taxon>Pseudomonadati</taxon>
        <taxon>Pseudomonadota</taxon>
        <taxon>Betaproteobacteria</taxon>
        <taxon>Nitrosomonadales</taxon>
        <taxon>Sulfuricellaceae</taxon>
        <taxon>Sulfuriferula</taxon>
    </lineage>
</organism>
<accession>A0A809RZ25</accession>
<dbReference type="InterPro" id="IPR055199">
    <property type="entry name" value="Hda_lid"/>
</dbReference>
<dbReference type="GO" id="GO:0006270">
    <property type="term" value="P:DNA replication initiation"/>
    <property type="evidence" value="ECO:0007669"/>
    <property type="project" value="TreeGrafter"/>
</dbReference>
<dbReference type="GO" id="GO:0032297">
    <property type="term" value="P:negative regulation of DNA-templated DNA replication initiation"/>
    <property type="evidence" value="ECO:0007669"/>
    <property type="project" value="InterPro"/>
</dbReference>
<dbReference type="AlphaFoldDB" id="A0A809RZ25"/>